<feature type="domain" description="OmpA-like" evidence="6">
    <location>
        <begin position="89"/>
        <end position="203"/>
    </location>
</feature>
<dbReference type="CDD" id="cd07185">
    <property type="entry name" value="OmpA_C-like"/>
    <property type="match status" value="1"/>
</dbReference>
<comment type="subcellular location">
    <subcellularLocation>
        <location evidence="1">Cell outer membrane</location>
    </subcellularLocation>
</comment>
<dbReference type="PRINTS" id="PR01021">
    <property type="entry name" value="OMPADOMAIN"/>
</dbReference>
<dbReference type="PROSITE" id="PS51123">
    <property type="entry name" value="OMPA_2"/>
    <property type="match status" value="1"/>
</dbReference>
<evidence type="ECO:0000256" key="2">
    <source>
        <dbReference type="ARBA" id="ARBA00023136"/>
    </source>
</evidence>
<feature type="signal peptide" evidence="5">
    <location>
        <begin position="1"/>
        <end position="25"/>
    </location>
</feature>
<evidence type="ECO:0000259" key="6">
    <source>
        <dbReference type="PROSITE" id="PS51123"/>
    </source>
</evidence>
<dbReference type="Proteomes" id="UP000063429">
    <property type="component" value="Chromosome"/>
</dbReference>
<dbReference type="RefSeq" id="WP_053195232.1">
    <property type="nucleotide sequence ID" value="NZ_CP011409.1"/>
</dbReference>
<feature type="chain" id="PRO_5046136274" evidence="5">
    <location>
        <begin position="26"/>
        <end position="203"/>
    </location>
</feature>
<evidence type="ECO:0000256" key="1">
    <source>
        <dbReference type="ARBA" id="ARBA00004442"/>
    </source>
</evidence>
<evidence type="ECO:0000256" key="4">
    <source>
        <dbReference type="PROSITE-ProRule" id="PRU00473"/>
    </source>
</evidence>
<evidence type="ECO:0000313" key="8">
    <source>
        <dbReference type="Proteomes" id="UP000063429"/>
    </source>
</evidence>
<evidence type="ECO:0000256" key="5">
    <source>
        <dbReference type="SAM" id="SignalP"/>
    </source>
</evidence>
<dbReference type="InterPro" id="IPR050330">
    <property type="entry name" value="Bact_OuterMem_StrucFunc"/>
</dbReference>
<dbReference type="Gene3D" id="3.30.1330.60">
    <property type="entry name" value="OmpA-like domain"/>
    <property type="match status" value="1"/>
</dbReference>
<dbReference type="InterPro" id="IPR006664">
    <property type="entry name" value="OMP_bac"/>
</dbReference>
<organism evidence="7 8">
    <name type="scientific">Herbaspirillum hiltneri N3</name>
    <dbReference type="NCBI Taxonomy" id="1262470"/>
    <lineage>
        <taxon>Bacteria</taxon>
        <taxon>Pseudomonadati</taxon>
        <taxon>Pseudomonadota</taxon>
        <taxon>Betaproteobacteria</taxon>
        <taxon>Burkholderiales</taxon>
        <taxon>Oxalobacteraceae</taxon>
        <taxon>Herbaspirillum</taxon>
    </lineage>
</organism>
<reference evidence="8" key="1">
    <citation type="journal article" date="2015" name="Genome Announc.">
        <title>Complete Genome Sequence of Herbaspirillum hiltneri N3 (DSM 17495), Isolated from Surface-Sterilized Wheat Roots.</title>
        <authorList>
            <person name="Guizelini D."/>
            <person name="Saizaki P.M."/>
            <person name="Coimbra N.A."/>
            <person name="Weiss V.A."/>
            <person name="Faoro H."/>
            <person name="Sfeir M.Z."/>
            <person name="Baura V.A."/>
            <person name="Monteiro R.A."/>
            <person name="Chubatsu L.S."/>
            <person name="Souza E.M."/>
            <person name="Cruz L.M."/>
            <person name="Pedrosa F.O."/>
            <person name="Raittz R.T."/>
            <person name="Marchaukoski J.N."/>
            <person name="Steffens M.B."/>
        </authorList>
    </citation>
    <scope>NUCLEOTIDE SEQUENCE [LARGE SCALE GENOMIC DNA]</scope>
    <source>
        <strain evidence="8">N3</strain>
    </source>
</reference>
<sequence length="203" mass="22127">MNKLIQQSARLLAPVALALLLAACAGPKERFVLLPQADGSSSSIVVKSGGSETALTTPYASVETQAGKAGKTVTLSEADVSKRYAPVMENLPLRPRTYVLQFELGRDRLTPASRKFLDQAIDEIKQFPAGEFILTGHADNIGNDAFNDTLSVRRAKLVESELVRAKVNLISIEVIGKGSREPRFPAKKGVPEPRNRYVEIKLR</sequence>
<keyword evidence="8" id="KW-1185">Reference proteome</keyword>
<dbReference type="SUPFAM" id="SSF103088">
    <property type="entry name" value="OmpA-like"/>
    <property type="match status" value="1"/>
</dbReference>
<accession>A0ABM5UWY6</accession>
<dbReference type="EMBL" id="CP011409">
    <property type="protein sequence ID" value="AKZ61732.1"/>
    <property type="molecule type" value="Genomic_DNA"/>
</dbReference>
<evidence type="ECO:0000256" key="3">
    <source>
        <dbReference type="ARBA" id="ARBA00023237"/>
    </source>
</evidence>
<dbReference type="Pfam" id="PF00691">
    <property type="entry name" value="OmpA"/>
    <property type="match status" value="1"/>
</dbReference>
<dbReference type="InterPro" id="IPR036737">
    <property type="entry name" value="OmpA-like_sf"/>
</dbReference>
<proteinExistence type="predicted"/>
<keyword evidence="3" id="KW-0998">Cell outer membrane</keyword>
<evidence type="ECO:0000313" key="7">
    <source>
        <dbReference type="EMBL" id="AKZ61732.1"/>
    </source>
</evidence>
<dbReference type="PROSITE" id="PS51257">
    <property type="entry name" value="PROKAR_LIPOPROTEIN"/>
    <property type="match status" value="1"/>
</dbReference>
<keyword evidence="2 4" id="KW-0472">Membrane</keyword>
<name>A0ABM5UWY6_9BURK</name>
<gene>
    <name evidence="7" type="ORF">F506_02760</name>
</gene>
<dbReference type="PANTHER" id="PTHR30329:SF21">
    <property type="entry name" value="LIPOPROTEIN YIAD-RELATED"/>
    <property type="match status" value="1"/>
</dbReference>
<keyword evidence="5" id="KW-0732">Signal</keyword>
<dbReference type="InterPro" id="IPR006665">
    <property type="entry name" value="OmpA-like"/>
</dbReference>
<protein>
    <submittedName>
        <fullName evidence="7">Cell envelope biogenesis protein OmpA</fullName>
    </submittedName>
</protein>
<dbReference type="PANTHER" id="PTHR30329">
    <property type="entry name" value="STATOR ELEMENT OF FLAGELLAR MOTOR COMPLEX"/>
    <property type="match status" value="1"/>
</dbReference>